<dbReference type="AlphaFoldDB" id="A0A7R9I4A8"/>
<reference evidence="2" key="1">
    <citation type="submission" date="2020-11" db="EMBL/GenBank/DDBJ databases">
        <authorList>
            <person name="Tran Van P."/>
        </authorList>
    </citation>
    <scope>NUCLEOTIDE SEQUENCE</scope>
</reference>
<organism evidence="2">
    <name type="scientific">Timema bartmani</name>
    <dbReference type="NCBI Taxonomy" id="61472"/>
    <lineage>
        <taxon>Eukaryota</taxon>
        <taxon>Metazoa</taxon>
        <taxon>Ecdysozoa</taxon>
        <taxon>Arthropoda</taxon>
        <taxon>Hexapoda</taxon>
        <taxon>Insecta</taxon>
        <taxon>Pterygota</taxon>
        <taxon>Neoptera</taxon>
        <taxon>Polyneoptera</taxon>
        <taxon>Phasmatodea</taxon>
        <taxon>Timematodea</taxon>
        <taxon>Timematoidea</taxon>
        <taxon>Timematidae</taxon>
        <taxon>Timema</taxon>
    </lineage>
</organism>
<sequence length="129" mass="14394">MAILQKKCKRLEYANNNSLSYLPFQGAIKRSNNEDNDPPVQGPLPYEPDDAPWKKSESGIRKLDLSPCPFTLDVILYNPDIAAQNSASLLGEYNGDSLSFVEKQATKLKGLVGGEGCLWNENWTLYERA</sequence>
<gene>
    <name evidence="2" type="ORF">TBIB3V08_LOCUS9485</name>
</gene>
<evidence type="ECO:0000256" key="1">
    <source>
        <dbReference type="SAM" id="MobiDB-lite"/>
    </source>
</evidence>
<protein>
    <submittedName>
        <fullName evidence="2">Uncharacterized protein</fullName>
    </submittedName>
</protein>
<dbReference type="EMBL" id="OD568619">
    <property type="protein sequence ID" value="CAD7447169.1"/>
    <property type="molecule type" value="Genomic_DNA"/>
</dbReference>
<accession>A0A7R9I4A8</accession>
<name>A0A7R9I4A8_9NEOP</name>
<evidence type="ECO:0000313" key="2">
    <source>
        <dbReference type="EMBL" id="CAD7447169.1"/>
    </source>
</evidence>
<proteinExistence type="predicted"/>
<feature type="region of interest" description="Disordered" evidence="1">
    <location>
        <begin position="29"/>
        <end position="55"/>
    </location>
</feature>